<name>A0A0B2RUF9_GLYSO</name>
<proteinExistence type="predicted"/>
<accession>A0A0B2RUF9</accession>
<protein>
    <submittedName>
        <fullName evidence="1">Uncharacterized protein</fullName>
    </submittedName>
</protein>
<organism evidence="1">
    <name type="scientific">Glycine soja</name>
    <name type="common">Wild soybean</name>
    <dbReference type="NCBI Taxonomy" id="3848"/>
    <lineage>
        <taxon>Eukaryota</taxon>
        <taxon>Viridiplantae</taxon>
        <taxon>Streptophyta</taxon>
        <taxon>Embryophyta</taxon>
        <taxon>Tracheophyta</taxon>
        <taxon>Spermatophyta</taxon>
        <taxon>Magnoliopsida</taxon>
        <taxon>eudicotyledons</taxon>
        <taxon>Gunneridae</taxon>
        <taxon>Pentapetalae</taxon>
        <taxon>rosids</taxon>
        <taxon>fabids</taxon>
        <taxon>Fabales</taxon>
        <taxon>Fabaceae</taxon>
        <taxon>Papilionoideae</taxon>
        <taxon>50 kb inversion clade</taxon>
        <taxon>NPAAA clade</taxon>
        <taxon>indigoferoid/millettioid clade</taxon>
        <taxon>Phaseoleae</taxon>
        <taxon>Glycine</taxon>
        <taxon>Glycine subgen. Soja</taxon>
    </lineage>
</organism>
<gene>
    <name evidence="1" type="ORF">glysoja_047672</name>
</gene>
<sequence>MGSRNGSGYEAEMVSIFSQIESPDRSLHDHIIEALGKLTVEQGIPYVT</sequence>
<dbReference type="EMBL" id="KN648347">
    <property type="protein sequence ID" value="KHN35447.1"/>
    <property type="molecule type" value="Genomic_DNA"/>
</dbReference>
<evidence type="ECO:0000313" key="1">
    <source>
        <dbReference type="EMBL" id="KHN35447.1"/>
    </source>
</evidence>
<dbReference type="Proteomes" id="UP000053555">
    <property type="component" value="Unassembled WGS sequence"/>
</dbReference>
<dbReference type="AlphaFoldDB" id="A0A0B2RUF9"/>
<reference evidence="1" key="1">
    <citation type="submission" date="2014-07" db="EMBL/GenBank/DDBJ databases">
        <title>Identification of a novel salt tolerance gene in wild soybean by whole-genome sequencing.</title>
        <authorList>
            <person name="Lam H.-M."/>
            <person name="Qi X."/>
            <person name="Li M.-W."/>
            <person name="Liu X."/>
            <person name="Xie M."/>
            <person name="Ni M."/>
            <person name="Xu X."/>
        </authorList>
    </citation>
    <scope>NUCLEOTIDE SEQUENCE [LARGE SCALE GENOMIC DNA]</scope>
    <source>
        <tissue evidence="1">Root</tissue>
    </source>
</reference>